<dbReference type="FunCoup" id="A0A7M7Q8C8">
    <property type="interactions" value="1574"/>
</dbReference>
<evidence type="ECO:0000256" key="5">
    <source>
        <dbReference type="ARBA" id="ARBA00022782"/>
    </source>
</evidence>
<evidence type="ECO:0000259" key="16">
    <source>
        <dbReference type="PROSITE" id="PS50961"/>
    </source>
</evidence>
<evidence type="ECO:0000256" key="7">
    <source>
        <dbReference type="ARBA" id="ARBA00022884"/>
    </source>
</evidence>
<dbReference type="InterPro" id="IPR036390">
    <property type="entry name" value="WH_DNA-bd_sf"/>
</dbReference>
<evidence type="ECO:0000313" key="19">
    <source>
        <dbReference type="Proteomes" id="UP000002358"/>
    </source>
</evidence>
<keyword evidence="8" id="KW-0805">Transcription regulation</keyword>
<keyword evidence="11" id="KW-0539">Nucleus</keyword>
<dbReference type="SMART" id="SM00715">
    <property type="entry name" value="LA"/>
    <property type="match status" value="1"/>
</dbReference>
<dbReference type="InterPro" id="IPR012677">
    <property type="entry name" value="Nucleotide-bd_a/b_plait_sf"/>
</dbReference>
<evidence type="ECO:0000313" key="18">
    <source>
        <dbReference type="EnsemblMetazoa" id="XP_031781505"/>
    </source>
</evidence>
<keyword evidence="7 13" id="KW-0694">RNA-binding</keyword>
<keyword evidence="10" id="KW-0508">mRNA splicing</keyword>
<protein>
    <recommendedName>
        <fullName evidence="3">La-related protein 7</fullName>
    </recommendedName>
    <alternativeName>
        <fullName evidence="12">La ribonucleoprotein domain family member 7</fullName>
    </alternativeName>
</protein>
<dbReference type="PANTHER" id="PTHR22792">
    <property type="entry name" value="LUPUS LA PROTEIN-RELATED"/>
    <property type="match status" value="1"/>
</dbReference>
<keyword evidence="4" id="KW-0507">mRNA processing</keyword>
<feature type="domain" description="XRRM" evidence="17">
    <location>
        <begin position="517"/>
        <end position="627"/>
    </location>
</feature>
<dbReference type="InterPro" id="IPR000504">
    <property type="entry name" value="RRM_dom"/>
</dbReference>
<reference evidence="18" key="1">
    <citation type="submission" date="2021-01" db="UniProtKB">
        <authorList>
            <consortium name="EnsemblMetazoa"/>
        </authorList>
    </citation>
    <scope>IDENTIFICATION</scope>
</reference>
<dbReference type="PROSITE" id="PS50102">
    <property type="entry name" value="RRM"/>
    <property type="match status" value="1"/>
</dbReference>
<feature type="compositionally biased region" description="Basic and acidic residues" evidence="14">
    <location>
        <begin position="493"/>
        <end position="511"/>
    </location>
</feature>
<dbReference type="InterPro" id="IPR014886">
    <property type="entry name" value="La_xRRM"/>
</dbReference>
<evidence type="ECO:0000256" key="4">
    <source>
        <dbReference type="ARBA" id="ARBA00022664"/>
    </source>
</evidence>
<evidence type="ECO:0000259" key="15">
    <source>
        <dbReference type="PROSITE" id="PS50102"/>
    </source>
</evidence>
<feature type="compositionally biased region" description="Basic and acidic residues" evidence="14">
    <location>
        <begin position="328"/>
        <end position="337"/>
    </location>
</feature>
<dbReference type="KEGG" id="nvi:100115715"/>
<evidence type="ECO:0000256" key="6">
    <source>
        <dbReference type="ARBA" id="ARBA00022871"/>
    </source>
</evidence>
<dbReference type="InterPro" id="IPR002344">
    <property type="entry name" value="Lupus_La"/>
</dbReference>
<evidence type="ECO:0000256" key="14">
    <source>
        <dbReference type="SAM" id="MobiDB-lite"/>
    </source>
</evidence>
<dbReference type="GO" id="GO:0030154">
    <property type="term" value="P:cell differentiation"/>
    <property type="evidence" value="ECO:0007669"/>
    <property type="project" value="UniProtKB-KW"/>
</dbReference>
<sequence>MVSEEQNSDIELASEVIPVPQVHQPEVEAPVPKDTNETNQKANDIPHGKPRLRKKAFHAAILKQMEFYFGDSNLSKDRFLSELIKECPDVPLDTFIKFNKIRSLTTDIGRIAKALSKSTMLQVSENGKTVRRITPIVEKQNIDECTVYVQRLPSDADHEWLSSLFSEYGPVAYVSIPKFKATQKIKGFAFVEFETPEGAKKCLKAFRAKGCELPSQTSPTEVLSITTFAEEEKEEQNGPQNSENADNTDRKQKIEKSVDPDEPKAKKRGESLKSDVNKEFVNNDEKSRVCLSDSNAQKEEKRGKKRKNKLSAEEAQISETELQNVSEIKIKKQKTAESEAETESENSSKNEINKDGKKRKKIKVEVESESENLIENEIDKEESSKKRKKPKIDVPKIVIESVDTENEDVKKEENEEVVESTNDEGVPEKKKKKKRKRKHHASYEVLQTVDMGLQVMGKKDWKKLRNKYLELQRAKMKQLKQNIKRARWNQWGDKGKMETEQEETTGTKKENTASGLEFIPNVIVKIELNEPCIDPKSFKAELKSNSSNIKYVDVKEGSHEAYVRCDSSEAAAALAQKSNEEKNLRVLTGDEELYYWDKITRDREEKIGNKVRVNQRGRNKLLKKAEKELGKHIKFDEV</sequence>
<proteinExistence type="inferred from homology"/>
<feature type="compositionally biased region" description="Basic residues" evidence="14">
    <location>
        <begin position="429"/>
        <end position="440"/>
    </location>
</feature>
<evidence type="ECO:0000256" key="2">
    <source>
        <dbReference type="ARBA" id="ARBA00008680"/>
    </source>
</evidence>
<dbReference type="SUPFAM" id="SSF54928">
    <property type="entry name" value="RNA-binding domain, RBD"/>
    <property type="match status" value="1"/>
</dbReference>
<feature type="region of interest" description="Disordered" evidence="14">
    <location>
        <begin position="1"/>
        <end position="49"/>
    </location>
</feature>
<feature type="region of interest" description="Disordered" evidence="14">
    <location>
        <begin position="230"/>
        <end position="440"/>
    </location>
</feature>
<dbReference type="CDD" id="cd07323">
    <property type="entry name" value="LAM"/>
    <property type="match status" value="1"/>
</dbReference>
<dbReference type="EnsemblMetazoa" id="XM_031925645">
    <property type="protein sequence ID" value="XP_031781505"/>
    <property type="gene ID" value="LOC100115715"/>
</dbReference>
<dbReference type="InterPro" id="IPR006630">
    <property type="entry name" value="La_HTH"/>
</dbReference>
<dbReference type="Pfam" id="PF00076">
    <property type="entry name" value="RRM_1"/>
    <property type="match status" value="1"/>
</dbReference>
<evidence type="ECO:0000256" key="3">
    <source>
        <dbReference type="ARBA" id="ARBA00015867"/>
    </source>
</evidence>
<comment type="subcellular location">
    <subcellularLocation>
        <location evidence="1">Nucleus</location>
        <location evidence="1">Nucleoplasm</location>
    </subcellularLocation>
</comment>
<evidence type="ECO:0000256" key="9">
    <source>
        <dbReference type="ARBA" id="ARBA00023163"/>
    </source>
</evidence>
<feature type="compositionally biased region" description="Acidic residues" evidence="14">
    <location>
        <begin position="367"/>
        <end position="380"/>
    </location>
</feature>
<dbReference type="GO" id="GO:1990904">
    <property type="term" value="C:ribonucleoprotein complex"/>
    <property type="evidence" value="ECO:0007669"/>
    <property type="project" value="UniProtKB-UniRule"/>
</dbReference>
<dbReference type="SUPFAM" id="SSF46785">
    <property type="entry name" value="Winged helix' DNA-binding domain"/>
    <property type="match status" value="1"/>
</dbReference>
<feature type="compositionally biased region" description="Basic and acidic residues" evidence="14">
    <location>
        <begin position="346"/>
        <end position="355"/>
    </location>
</feature>
<dbReference type="InterPro" id="IPR035979">
    <property type="entry name" value="RBD_domain_sf"/>
</dbReference>
<dbReference type="GO" id="GO:0003723">
    <property type="term" value="F:RNA binding"/>
    <property type="evidence" value="ECO:0007669"/>
    <property type="project" value="UniProtKB-UniRule"/>
</dbReference>
<feature type="compositionally biased region" description="Basic and acidic residues" evidence="14">
    <location>
        <begin position="247"/>
        <end position="288"/>
    </location>
</feature>
<dbReference type="InterPro" id="IPR045180">
    <property type="entry name" value="La_dom_prot"/>
</dbReference>
<evidence type="ECO:0000256" key="10">
    <source>
        <dbReference type="ARBA" id="ARBA00023187"/>
    </source>
</evidence>
<keyword evidence="5" id="KW-0221">Differentiation</keyword>
<keyword evidence="6" id="KW-0744">Spermatogenesis</keyword>
<evidence type="ECO:0000256" key="13">
    <source>
        <dbReference type="PROSITE-ProRule" id="PRU00332"/>
    </source>
</evidence>
<dbReference type="GO" id="GO:0006397">
    <property type="term" value="P:mRNA processing"/>
    <property type="evidence" value="ECO:0007669"/>
    <property type="project" value="UniProtKB-KW"/>
</dbReference>
<dbReference type="PROSITE" id="PS50961">
    <property type="entry name" value="HTH_LA"/>
    <property type="match status" value="1"/>
</dbReference>
<feature type="region of interest" description="Disordered" evidence="14">
    <location>
        <begin position="482"/>
        <end position="512"/>
    </location>
</feature>
<organism evidence="18 19">
    <name type="scientific">Nasonia vitripennis</name>
    <name type="common">Parasitic wasp</name>
    <dbReference type="NCBI Taxonomy" id="7425"/>
    <lineage>
        <taxon>Eukaryota</taxon>
        <taxon>Metazoa</taxon>
        <taxon>Ecdysozoa</taxon>
        <taxon>Arthropoda</taxon>
        <taxon>Hexapoda</taxon>
        <taxon>Insecta</taxon>
        <taxon>Pterygota</taxon>
        <taxon>Neoptera</taxon>
        <taxon>Endopterygota</taxon>
        <taxon>Hymenoptera</taxon>
        <taxon>Apocrita</taxon>
        <taxon>Proctotrupomorpha</taxon>
        <taxon>Chalcidoidea</taxon>
        <taxon>Pteromalidae</taxon>
        <taxon>Pteromalinae</taxon>
        <taxon>Nasonia</taxon>
    </lineage>
</organism>
<dbReference type="PROSITE" id="PS51939">
    <property type="entry name" value="XRRM"/>
    <property type="match status" value="1"/>
</dbReference>
<comment type="similarity">
    <text evidence="2">Belongs to the LARP7 family.</text>
</comment>
<dbReference type="OrthoDB" id="439993at2759"/>
<dbReference type="Pfam" id="PF08777">
    <property type="entry name" value="RRM_3"/>
    <property type="match status" value="1"/>
</dbReference>
<dbReference type="GO" id="GO:0008380">
    <property type="term" value="P:RNA splicing"/>
    <property type="evidence" value="ECO:0007669"/>
    <property type="project" value="UniProtKB-KW"/>
</dbReference>
<dbReference type="InParanoid" id="A0A7M7Q8C8"/>
<dbReference type="PANTHER" id="PTHR22792:SF62">
    <property type="entry name" value="LA-RELATED PROTEIN 7"/>
    <property type="match status" value="1"/>
</dbReference>
<feature type="domain" description="RRM" evidence="15">
    <location>
        <begin position="145"/>
        <end position="230"/>
    </location>
</feature>
<evidence type="ECO:0000256" key="1">
    <source>
        <dbReference type="ARBA" id="ARBA00004642"/>
    </source>
</evidence>
<dbReference type="Gene3D" id="1.10.10.10">
    <property type="entry name" value="Winged helix-like DNA-binding domain superfamily/Winged helix DNA-binding domain"/>
    <property type="match status" value="1"/>
</dbReference>
<name>A0A7M7Q8C8_NASVI</name>
<dbReference type="Pfam" id="PF05383">
    <property type="entry name" value="La"/>
    <property type="match status" value="1"/>
</dbReference>
<feature type="compositionally biased region" description="Polar residues" evidence="14">
    <location>
        <begin position="317"/>
        <end position="326"/>
    </location>
</feature>
<dbReference type="GeneID" id="100115715"/>
<evidence type="ECO:0000259" key="17">
    <source>
        <dbReference type="PROSITE" id="PS51939"/>
    </source>
</evidence>
<dbReference type="Gene3D" id="3.30.70.330">
    <property type="match status" value="2"/>
</dbReference>
<feature type="domain" description="HTH La-type RNA-binding" evidence="16">
    <location>
        <begin position="51"/>
        <end position="140"/>
    </location>
</feature>
<dbReference type="PRINTS" id="PR00302">
    <property type="entry name" value="LUPUSLA"/>
</dbReference>
<evidence type="ECO:0000256" key="12">
    <source>
        <dbReference type="ARBA" id="ARBA00029640"/>
    </source>
</evidence>
<evidence type="ECO:0000256" key="8">
    <source>
        <dbReference type="ARBA" id="ARBA00023015"/>
    </source>
</evidence>
<dbReference type="Proteomes" id="UP000002358">
    <property type="component" value="Unassembled WGS sequence"/>
</dbReference>
<dbReference type="InterPro" id="IPR034887">
    <property type="entry name" value="LARP7_RRM1"/>
</dbReference>
<dbReference type="CDD" id="cd12290">
    <property type="entry name" value="RRM1_LARP7"/>
    <property type="match status" value="1"/>
</dbReference>
<keyword evidence="19" id="KW-1185">Reference proteome</keyword>
<dbReference type="AlphaFoldDB" id="A0A7M7Q8C8"/>
<accession>A0A7M7Q8C8</accession>
<dbReference type="InterPro" id="IPR036388">
    <property type="entry name" value="WH-like_DNA-bd_sf"/>
</dbReference>
<keyword evidence="9" id="KW-0804">Transcription</keyword>
<dbReference type="CTD" id="51574"/>
<dbReference type="GO" id="GO:0005654">
    <property type="term" value="C:nucleoplasm"/>
    <property type="evidence" value="ECO:0007669"/>
    <property type="project" value="UniProtKB-SubCell"/>
</dbReference>
<evidence type="ECO:0000256" key="11">
    <source>
        <dbReference type="ARBA" id="ARBA00023242"/>
    </source>
</evidence>
<dbReference type="SMART" id="SM00360">
    <property type="entry name" value="RRM"/>
    <property type="match status" value="1"/>
</dbReference>
<dbReference type="RefSeq" id="XP_031781505.1">
    <property type="nucleotide sequence ID" value="XM_031925645.2"/>
</dbReference>
<dbReference type="GO" id="GO:0007283">
    <property type="term" value="P:spermatogenesis"/>
    <property type="evidence" value="ECO:0007669"/>
    <property type="project" value="UniProtKB-KW"/>
</dbReference>